<feature type="non-terminal residue" evidence="1">
    <location>
        <position position="9"/>
    </location>
</feature>
<gene>
    <name evidence="1" type="ORF">PY06620</name>
</gene>
<dbReference type="Proteomes" id="UP000008553">
    <property type="component" value="Unassembled WGS sequence"/>
</dbReference>
<comment type="caution">
    <text evidence="1">The sequence shown here is derived from an EMBL/GenBank/DDBJ whole genome shotgun (WGS) entry which is preliminary data.</text>
</comment>
<keyword evidence="2" id="KW-1185">Reference proteome</keyword>
<evidence type="ECO:0000313" key="1">
    <source>
        <dbReference type="EMBL" id="EAA18865.1"/>
    </source>
</evidence>
<evidence type="ECO:0000313" key="2">
    <source>
        <dbReference type="Proteomes" id="UP000008553"/>
    </source>
</evidence>
<name>Q7RA82_PLAYO</name>
<dbReference type="EMBL" id="AABL01002263">
    <property type="protein sequence ID" value="EAA18865.1"/>
    <property type="molecule type" value="Genomic_DNA"/>
</dbReference>
<proteinExistence type="predicted"/>
<protein>
    <submittedName>
        <fullName evidence="1">Uncharacterized protein</fullName>
    </submittedName>
</protein>
<sequence>MLSNPYSCS</sequence>
<organism evidence="1 2">
    <name type="scientific">Plasmodium yoelii yoelii</name>
    <dbReference type="NCBI Taxonomy" id="73239"/>
    <lineage>
        <taxon>Eukaryota</taxon>
        <taxon>Sar</taxon>
        <taxon>Alveolata</taxon>
        <taxon>Apicomplexa</taxon>
        <taxon>Aconoidasida</taxon>
        <taxon>Haemosporida</taxon>
        <taxon>Plasmodiidae</taxon>
        <taxon>Plasmodium</taxon>
        <taxon>Plasmodium (Vinckeia)</taxon>
    </lineage>
</organism>
<dbReference type="InParanoid" id="Q7RA82"/>
<reference evidence="1 2" key="1">
    <citation type="journal article" date="2002" name="Nature">
        <title>Genome sequence and comparative analysis of the model rodent malaria parasite Plasmodium yoelii yoelii.</title>
        <authorList>
            <person name="Carlton J.M."/>
            <person name="Angiuoli S.V."/>
            <person name="Suh B.B."/>
            <person name="Kooij T.W."/>
            <person name="Pertea M."/>
            <person name="Silva J.C."/>
            <person name="Ermolaeva M.D."/>
            <person name="Allen J.E."/>
            <person name="Selengut J.D."/>
            <person name="Koo H.L."/>
            <person name="Peterson J.D."/>
            <person name="Pop M."/>
            <person name="Kosack D.S."/>
            <person name="Shumway M.F."/>
            <person name="Bidwell S.L."/>
            <person name="Shallom S.J."/>
            <person name="van Aken S.E."/>
            <person name="Riedmuller S.B."/>
            <person name="Feldblyum T.V."/>
            <person name="Cho J.K."/>
            <person name="Quackenbush J."/>
            <person name="Sedegah M."/>
            <person name="Shoaibi A."/>
            <person name="Cummings L.M."/>
            <person name="Florens L."/>
            <person name="Yates J.R."/>
            <person name="Raine J.D."/>
            <person name="Sinden R.E."/>
            <person name="Harris M.A."/>
            <person name="Cunningham D.A."/>
            <person name="Preiser P.R."/>
            <person name="Bergman L.W."/>
            <person name="Vaidya A.B."/>
            <person name="van Lin L.H."/>
            <person name="Janse C.J."/>
            <person name="Waters A.P."/>
            <person name="Smith H.O."/>
            <person name="White O.R."/>
            <person name="Salzberg S.L."/>
            <person name="Venter J.C."/>
            <person name="Fraser C.M."/>
            <person name="Hoffman S.L."/>
            <person name="Gardner M.J."/>
            <person name="Carucci D.J."/>
        </authorList>
    </citation>
    <scope>NUCLEOTIDE SEQUENCE [LARGE SCALE GENOMIC DNA]</scope>
    <source>
        <strain evidence="1 2">17XNL</strain>
    </source>
</reference>
<accession>Q7RA82</accession>